<dbReference type="GO" id="GO:0003700">
    <property type="term" value="F:DNA-binding transcription factor activity"/>
    <property type="evidence" value="ECO:0007669"/>
    <property type="project" value="InterPro"/>
</dbReference>
<dbReference type="Pfam" id="PF12833">
    <property type="entry name" value="HTH_18"/>
    <property type="match status" value="1"/>
</dbReference>
<geneLocation type="plasmid" evidence="6 7">
    <name>pP73C</name>
</geneLocation>
<dbReference type="EMBL" id="CP004396">
    <property type="protein sequence ID" value="AJE49479.1"/>
    <property type="molecule type" value="Genomic_DNA"/>
</dbReference>
<dbReference type="Gene3D" id="1.10.10.60">
    <property type="entry name" value="Homeodomain-like"/>
    <property type="match status" value="1"/>
</dbReference>
<keyword evidence="2" id="KW-0238">DNA-binding</keyword>
<evidence type="ECO:0000256" key="3">
    <source>
        <dbReference type="ARBA" id="ARBA00023159"/>
    </source>
</evidence>
<dbReference type="PROSITE" id="PS01124">
    <property type="entry name" value="HTH_ARAC_FAMILY_2"/>
    <property type="match status" value="1"/>
</dbReference>
<dbReference type="InterPro" id="IPR020449">
    <property type="entry name" value="Tscrpt_reg_AraC-type_HTH"/>
</dbReference>
<evidence type="ECO:0000313" key="7">
    <source>
        <dbReference type="Proteomes" id="UP000031521"/>
    </source>
</evidence>
<dbReference type="SUPFAM" id="SSF51215">
    <property type="entry name" value="Regulatory protein AraC"/>
    <property type="match status" value="1"/>
</dbReference>
<dbReference type="HOGENOM" id="CLU_000445_88_2_5"/>
<proteinExistence type="predicted"/>
<dbReference type="InterPro" id="IPR018060">
    <property type="entry name" value="HTH_AraC"/>
</dbReference>
<evidence type="ECO:0000256" key="1">
    <source>
        <dbReference type="ARBA" id="ARBA00023015"/>
    </source>
</evidence>
<accession>A0A0B5E2G4</accession>
<keyword evidence="7" id="KW-1185">Reference proteome</keyword>
<dbReference type="InterPro" id="IPR009057">
    <property type="entry name" value="Homeodomain-like_sf"/>
</dbReference>
<evidence type="ECO:0000259" key="5">
    <source>
        <dbReference type="PROSITE" id="PS01124"/>
    </source>
</evidence>
<dbReference type="SMART" id="SM00342">
    <property type="entry name" value="HTH_ARAC"/>
    <property type="match status" value="1"/>
</dbReference>
<organism evidence="6 7">
    <name type="scientific">Celeribacter indicus</name>
    <dbReference type="NCBI Taxonomy" id="1208324"/>
    <lineage>
        <taxon>Bacteria</taxon>
        <taxon>Pseudomonadati</taxon>
        <taxon>Pseudomonadota</taxon>
        <taxon>Alphaproteobacteria</taxon>
        <taxon>Rhodobacterales</taxon>
        <taxon>Roseobacteraceae</taxon>
        <taxon>Celeribacter</taxon>
    </lineage>
</organism>
<evidence type="ECO:0000313" key="6">
    <source>
        <dbReference type="EMBL" id="AJE49479.1"/>
    </source>
</evidence>
<dbReference type="GO" id="GO:0043565">
    <property type="term" value="F:sequence-specific DNA binding"/>
    <property type="evidence" value="ECO:0007669"/>
    <property type="project" value="InterPro"/>
</dbReference>
<dbReference type="Proteomes" id="UP000031521">
    <property type="component" value="Plasmid pP73C"/>
</dbReference>
<dbReference type="SUPFAM" id="SSF46689">
    <property type="entry name" value="Homeodomain-like"/>
    <property type="match status" value="1"/>
</dbReference>
<keyword evidence="6" id="KW-0614">Plasmid</keyword>
<feature type="domain" description="HTH araC/xylS-type" evidence="5">
    <location>
        <begin position="175"/>
        <end position="273"/>
    </location>
</feature>
<keyword evidence="4" id="KW-0804">Transcription</keyword>
<dbReference type="AlphaFoldDB" id="A0A0B5E2G4"/>
<dbReference type="PRINTS" id="PR00032">
    <property type="entry name" value="HTHARAC"/>
</dbReference>
<sequence length="280" mass="31789">MGAGFLHIEDIAHRSAAHDFVIRPHVHRDLYQFILVERGLKKSTQDEACYQELEHALIFTPPGVVHSFEVDRNPSGYVVTCSENIVARFMAEGRETRPFDALGGGHVTFLASGSIDWATVWNLMKLAYREQQGNACLKYELMHAATTIVLIAAMRRALERSLTSPGLAPNPVIFNKLLVEIERRFRTEHRVDAYAEMLGVSTVKLNRVCKAYKARSVKQLILERVIREAKRLLIYTQKPVSELAYELGFQDHAYFSRAFKAHTGLAPKEFRETSQNTARS</sequence>
<keyword evidence="1" id="KW-0805">Transcription regulation</keyword>
<protein>
    <submittedName>
        <fullName evidence="6">AraC family transcriptional regulator</fullName>
    </submittedName>
</protein>
<evidence type="ECO:0000256" key="2">
    <source>
        <dbReference type="ARBA" id="ARBA00023125"/>
    </source>
</evidence>
<dbReference type="InterPro" id="IPR003313">
    <property type="entry name" value="AraC-bd"/>
</dbReference>
<reference evidence="6 7" key="1">
    <citation type="journal article" date="2014" name="Int. J. Syst. Evol. Microbiol.">
        <title>Celeribacter indicus sp. nov., a polycyclic aromatic hydrocarbon-degrading bacterium from deep-sea sediment and reclassification of Huaishuia halophila as Celeribacter halophilus comb. nov.</title>
        <authorList>
            <person name="Lai Q."/>
            <person name="Cao J."/>
            <person name="Yuan J."/>
            <person name="Li F."/>
            <person name="Shao Z."/>
        </authorList>
    </citation>
    <scope>NUCLEOTIDE SEQUENCE [LARGE SCALE GENOMIC DNA]</scope>
    <source>
        <strain evidence="6">P73</strain>
        <plasmid evidence="7">Plasmid pP73C</plasmid>
    </source>
</reference>
<dbReference type="PANTHER" id="PTHR43280">
    <property type="entry name" value="ARAC-FAMILY TRANSCRIPTIONAL REGULATOR"/>
    <property type="match status" value="1"/>
</dbReference>
<name>A0A0B5E2G4_9RHOB</name>
<dbReference type="KEGG" id="cid:P73_4764"/>
<evidence type="ECO:0000256" key="4">
    <source>
        <dbReference type="ARBA" id="ARBA00023163"/>
    </source>
</evidence>
<dbReference type="InterPro" id="IPR037923">
    <property type="entry name" value="HTH-like"/>
</dbReference>
<dbReference type="Pfam" id="PF02311">
    <property type="entry name" value="AraC_binding"/>
    <property type="match status" value="1"/>
</dbReference>
<keyword evidence="3" id="KW-0010">Activator</keyword>
<gene>
    <name evidence="6" type="ORF">P73_4764</name>
</gene>
<dbReference type="PANTHER" id="PTHR43280:SF32">
    <property type="entry name" value="TRANSCRIPTIONAL REGULATORY PROTEIN"/>
    <property type="match status" value="1"/>
</dbReference>